<reference evidence="2" key="1">
    <citation type="journal article" date="2020" name="Nature">
        <title>Giant virus diversity and host interactions through global metagenomics.</title>
        <authorList>
            <person name="Schulz F."/>
            <person name="Roux S."/>
            <person name="Paez-Espino D."/>
            <person name="Jungbluth S."/>
            <person name="Walsh D.A."/>
            <person name="Denef V.J."/>
            <person name="McMahon K.D."/>
            <person name="Konstantinidis K.T."/>
            <person name="Eloe-Fadrosh E.A."/>
            <person name="Kyrpides N.C."/>
            <person name="Woyke T."/>
        </authorList>
    </citation>
    <scope>NUCLEOTIDE SEQUENCE</scope>
    <source>
        <strain evidence="2">GVMAG-M-3300025572-1</strain>
    </source>
</reference>
<protein>
    <submittedName>
        <fullName evidence="2">Uncharacterized protein</fullName>
    </submittedName>
</protein>
<accession>A0A6C0J0W5</accession>
<dbReference type="AlphaFoldDB" id="A0A6C0J0W5"/>
<evidence type="ECO:0000313" key="2">
    <source>
        <dbReference type="EMBL" id="QHT97607.1"/>
    </source>
</evidence>
<dbReference type="EMBL" id="MN740283">
    <property type="protein sequence ID" value="QHT97607.1"/>
    <property type="molecule type" value="Genomic_DNA"/>
</dbReference>
<evidence type="ECO:0000256" key="1">
    <source>
        <dbReference type="SAM" id="MobiDB-lite"/>
    </source>
</evidence>
<organism evidence="2">
    <name type="scientific">viral metagenome</name>
    <dbReference type="NCBI Taxonomy" id="1070528"/>
    <lineage>
        <taxon>unclassified sequences</taxon>
        <taxon>metagenomes</taxon>
        <taxon>organismal metagenomes</taxon>
    </lineage>
</organism>
<feature type="region of interest" description="Disordered" evidence="1">
    <location>
        <begin position="1"/>
        <end position="25"/>
    </location>
</feature>
<sequence length="39" mass="4700">MRRLLSERNNRKRRTDCRKKYDSSSDEECYPNVIVVQGP</sequence>
<proteinExistence type="predicted"/>
<name>A0A6C0J0W5_9ZZZZ</name>